<sequence>MMAYEYEPRGVTLPPVIISQAITEDVNRGIAAPTNWVDEGRVEEASATAVEAVVVVEVVVMVVVMVVVREKLQIMKSWQTETHIRQYRHVQSVGWAASNKCAKCRVVGFDTSEGRKTETRKAVQSDMWEKEKEVGHNQSVGRKEEVVGVFGAGGRQVVVCRRARPAKERCGEGAGVAQGGGILARLLHLSELFFSLIMAA</sequence>
<evidence type="ECO:0000256" key="1">
    <source>
        <dbReference type="SAM" id="Phobius"/>
    </source>
</evidence>
<evidence type="ECO:0000313" key="3">
    <source>
        <dbReference type="Proteomes" id="UP000324222"/>
    </source>
</evidence>
<dbReference type="AlphaFoldDB" id="A0A5B7HTM1"/>
<keyword evidence="1" id="KW-1133">Transmembrane helix</keyword>
<feature type="transmembrane region" description="Helical" evidence="1">
    <location>
        <begin position="45"/>
        <end position="68"/>
    </location>
</feature>
<dbReference type="Proteomes" id="UP000324222">
    <property type="component" value="Unassembled WGS sequence"/>
</dbReference>
<keyword evidence="1" id="KW-0472">Membrane</keyword>
<keyword evidence="1" id="KW-0812">Transmembrane</keyword>
<evidence type="ECO:0000313" key="2">
    <source>
        <dbReference type="EMBL" id="MPC73119.1"/>
    </source>
</evidence>
<gene>
    <name evidence="2" type="ORF">E2C01_067437</name>
</gene>
<reference evidence="2 3" key="1">
    <citation type="submission" date="2019-05" db="EMBL/GenBank/DDBJ databases">
        <title>Another draft genome of Portunus trituberculatus and its Hox gene families provides insights of decapod evolution.</title>
        <authorList>
            <person name="Jeong J.-H."/>
            <person name="Song I."/>
            <person name="Kim S."/>
            <person name="Choi T."/>
            <person name="Kim D."/>
            <person name="Ryu S."/>
            <person name="Kim W."/>
        </authorList>
    </citation>
    <scope>NUCLEOTIDE SEQUENCE [LARGE SCALE GENOMIC DNA]</scope>
    <source>
        <tissue evidence="2">Muscle</tissue>
    </source>
</reference>
<keyword evidence="3" id="KW-1185">Reference proteome</keyword>
<dbReference type="EMBL" id="VSRR010036105">
    <property type="protein sequence ID" value="MPC73119.1"/>
    <property type="molecule type" value="Genomic_DNA"/>
</dbReference>
<comment type="caution">
    <text evidence="2">The sequence shown here is derived from an EMBL/GenBank/DDBJ whole genome shotgun (WGS) entry which is preliminary data.</text>
</comment>
<organism evidence="2 3">
    <name type="scientific">Portunus trituberculatus</name>
    <name type="common">Swimming crab</name>
    <name type="synonym">Neptunus trituberculatus</name>
    <dbReference type="NCBI Taxonomy" id="210409"/>
    <lineage>
        <taxon>Eukaryota</taxon>
        <taxon>Metazoa</taxon>
        <taxon>Ecdysozoa</taxon>
        <taxon>Arthropoda</taxon>
        <taxon>Crustacea</taxon>
        <taxon>Multicrustacea</taxon>
        <taxon>Malacostraca</taxon>
        <taxon>Eumalacostraca</taxon>
        <taxon>Eucarida</taxon>
        <taxon>Decapoda</taxon>
        <taxon>Pleocyemata</taxon>
        <taxon>Brachyura</taxon>
        <taxon>Eubrachyura</taxon>
        <taxon>Portunoidea</taxon>
        <taxon>Portunidae</taxon>
        <taxon>Portuninae</taxon>
        <taxon>Portunus</taxon>
    </lineage>
</organism>
<accession>A0A5B7HTM1</accession>
<name>A0A5B7HTM1_PORTR</name>
<proteinExistence type="predicted"/>
<protein>
    <submittedName>
        <fullName evidence="2">Uncharacterized protein</fullName>
    </submittedName>
</protein>